<reference evidence="4" key="1">
    <citation type="journal article" date="2019" name="Nat. Commun.">
        <title>The genome of broomcorn millet.</title>
        <authorList>
            <person name="Zou C."/>
            <person name="Miki D."/>
            <person name="Li D."/>
            <person name="Tang Q."/>
            <person name="Xiao L."/>
            <person name="Rajput S."/>
            <person name="Deng P."/>
            <person name="Jia W."/>
            <person name="Huang R."/>
            <person name="Zhang M."/>
            <person name="Sun Y."/>
            <person name="Hu J."/>
            <person name="Fu X."/>
            <person name="Schnable P.S."/>
            <person name="Li F."/>
            <person name="Zhang H."/>
            <person name="Feng B."/>
            <person name="Zhu X."/>
            <person name="Liu R."/>
            <person name="Schnable J.C."/>
            <person name="Zhu J.-K."/>
            <person name="Zhang H."/>
        </authorList>
    </citation>
    <scope>NUCLEOTIDE SEQUENCE [LARGE SCALE GENOMIC DNA]</scope>
</reference>
<organism evidence="3 4">
    <name type="scientific">Panicum miliaceum</name>
    <name type="common">Proso millet</name>
    <name type="synonym">Broomcorn millet</name>
    <dbReference type="NCBI Taxonomy" id="4540"/>
    <lineage>
        <taxon>Eukaryota</taxon>
        <taxon>Viridiplantae</taxon>
        <taxon>Streptophyta</taxon>
        <taxon>Embryophyta</taxon>
        <taxon>Tracheophyta</taxon>
        <taxon>Spermatophyta</taxon>
        <taxon>Magnoliopsida</taxon>
        <taxon>Liliopsida</taxon>
        <taxon>Poales</taxon>
        <taxon>Poaceae</taxon>
        <taxon>PACMAD clade</taxon>
        <taxon>Panicoideae</taxon>
        <taxon>Panicodae</taxon>
        <taxon>Paniceae</taxon>
        <taxon>Panicinae</taxon>
        <taxon>Panicum</taxon>
        <taxon>Panicum sect. Panicum</taxon>
    </lineage>
</organism>
<dbReference type="Proteomes" id="UP000275267">
    <property type="component" value="Unassembled WGS sequence"/>
</dbReference>
<dbReference type="EMBL" id="PQIB02000003">
    <property type="protein sequence ID" value="RLN29633.1"/>
    <property type="molecule type" value="Genomic_DNA"/>
</dbReference>
<feature type="chain" id="PRO_5017951247" evidence="2">
    <location>
        <begin position="19"/>
        <end position="221"/>
    </location>
</feature>
<feature type="region of interest" description="Disordered" evidence="1">
    <location>
        <begin position="178"/>
        <end position="201"/>
    </location>
</feature>
<name>A0A3L6SZ44_PANMI</name>
<proteinExistence type="predicted"/>
<feature type="compositionally biased region" description="Basic residues" evidence="1">
    <location>
        <begin position="122"/>
        <end position="136"/>
    </location>
</feature>
<comment type="caution">
    <text evidence="3">The sequence shown here is derived from an EMBL/GenBank/DDBJ whole genome shotgun (WGS) entry which is preliminary data.</text>
</comment>
<sequence length="221" mass="24265">MATLAGLLLGSGAQGTHCWSLGQHGGDRMLVPLGKLPASMLEDQQRCRLNQIWEQGVACYATPPIFFYSFFFAILQLKSDHNAPISAALQLKSEHNATSSARARTQIGDSDDGRSTTSRAPGRWRRWGSRRRPTRRGRCTAQTWRCTAWWAPRSTTSISAPAGCSCARSATWWRAGVDGAGEEGRPAAAGELGAGQREEEPDRVRTVFCNCIDSRVRWSNP</sequence>
<feature type="compositionally biased region" description="Low complexity" evidence="1">
    <location>
        <begin position="186"/>
        <end position="195"/>
    </location>
</feature>
<evidence type="ECO:0000256" key="1">
    <source>
        <dbReference type="SAM" id="MobiDB-lite"/>
    </source>
</evidence>
<evidence type="ECO:0000256" key="2">
    <source>
        <dbReference type="SAM" id="SignalP"/>
    </source>
</evidence>
<protein>
    <submittedName>
        <fullName evidence="3">Uncharacterized protein</fullName>
    </submittedName>
</protein>
<keyword evidence="2" id="KW-0732">Signal</keyword>
<feature type="region of interest" description="Disordered" evidence="1">
    <location>
        <begin position="97"/>
        <end position="136"/>
    </location>
</feature>
<evidence type="ECO:0000313" key="4">
    <source>
        <dbReference type="Proteomes" id="UP000275267"/>
    </source>
</evidence>
<evidence type="ECO:0000313" key="3">
    <source>
        <dbReference type="EMBL" id="RLN29633.1"/>
    </source>
</evidence>
<keyword evidence="4" id="KW-1185">Reference proteome</keyword>
<feature type="signal peptide" evidence="2">
    <location>
        <begin position="1"/>
        <end position="18"/>
    </location>
</feature>
<gene>
    <name evidence="3" type="ORF">C2845_PM05G17770</name>
</gene>
<accession>A0A3L6SZ44</accession>
<dbReference type="AlphaFoldDB" id="A0A3L6SZ44"/>